<comment type="caution">
    <text evidence="2">The sequence shown here is derived from an EMBL/GenBank/DDBJ whole genome shotgun (WGS) entry which is preliminary data.</text>
</comment>
<evidence type="ECO:0000313" key="3">
    <source>
        <dbReference type="Proteomes" id="UP000324222"/>
    </source>
</evidence>
<reference evidence="2 3" key="1">
    <citation type="submission" date="2019-05" db="EMBL/GenBank/DDBJ databases">
        <title>Another draft genome of Portunus trituberculatus and its Hox gene families provides insights of decapod evolution.</title>
        <authorList>
            <person name="Jeong J.-H."/>
            <person name="Song I."/>
            <person name="Kim S."/>
            <person name="Choi T."/>
            <person name="Kim D."/>
            <person name="Ryu S."/>
            <person name="Kim W."/>
        </authorList>
    </citation>
    <scope>NUCLEOTIDE SEQUENCE [LARGE SCALE GENOMIC DNA]</scope>
    <source>
        <tissue evidence="2">Muscle</tissue>
    </source>
</reference>
<feature type="compositionally biased region" description="Basic residues" evidence="1">
    <location>
        <begin position="155"/>
        <end position="168"/>
    </location>
</feature>
<feature type="compositionally biased region" description="Low complexity" evidence="1">
    <location>
        <begin position="119"/>
        <end position="131"/>
    </location>
</feature>
<feature type="region of interest" description="Disordered" evidence="1">
    <location>
        <begin position="33"/>
        <end position="224"/>
    </location>
</feature>
<accession>A0A5B7F1V8</accession>
<evidence type="ECO:0000313" key="2">
    <source>
        <dbReference type="EMBL" id="MPC39675.1"/>
    </source>
</evidence>
<proteinExistence type="predicted"/>
<name>A0A5B7F1V8_PORTR</name>
<protein>
    <submittedName>
        <fullName evidence="2">Uncharacterized protein</fullName>
    </submittedName>
</protein>
<dbReference type="Proteomes" id="UP000324222">
    <property type="component" value="Unassembled WGS sequence"/>
</dbReference>
<dbReference type="AlphaFoldDB" id="A0A5B7F1V8"/>
<organism evidence="2 3">
    <name type="scientific">Portunus trituberculatus</name>
    <name type="common">Swimming crab</name>
    <name type="synonym">Neptunus trituberculatus</name>
    <dbReference type="NCBI Taxonomy" id="210409"/>
    <lineage>
        <taxon>Eukaryota</taxon>
        <taxon>Metazoa</taxon>
        <taxon>Ecdysozoa</taxon>
        <taxon>Arthropoda</taxon>
        <taxon>Crustacea</taxon>
        <taxon>Multicrustacea</taxon>
        <taxon>Malacostraca</taxon>
        <taxon>Eumalacostraca</taxon>
        <taxon>Eucarida</taxon>
        <taxon>Decapoda</taxon>
        <taxon>Pleocyemata</taxon>
        <taxon>Brachyura</taxon>
        <taxon>Eubrachyura</taxon>
        <taxon>Portunoidea</taxon>
        <taxon>Portunidae</taxon>
        <taxon>Portuninae</taxon>
        <taxon>Portunus</taxon>
    </lineage>
</organism>
<evidence type="ECO:0000256" key="1">
    <source>
        <dbReference type="SAM" id="MobiDB-lite"/>
    </source>
</evidence>
<sequence>MQDKSAARRGAARRAPDRWRWRRQVAAATWWRRRRAERVNPPLAATQPTLVRPRRPLTASGPPSSRPDLPTGGGHSPRRPKPRVDWPGHSRGARGYSPRPVSGCRSEGRRGPGESPLVARAARPSSSPAPRQINPSHQVPAESRPRQPRPSHACRCCRRPRHASRRRGAPPLAVPWSQRCSPHAPSAPLVNACRAPGAPGHASPVAGRRPSAGVRGEQTVAAPR</sequence>
<gene>
    <name evidence="2" type="ORF">E2C01_033221</name>
</gene>
<dbReference type="EMBL" id="VSRR010004437">
    <property type="protein sequence ID" value="MPC39675.1"/>
    <property type="molecule type" value="Genomic_DNA"/>
</dbReference>
<keyword evidence="3" id="KW-1185">Reference proteome</keyword>